<reference evidence="1 2" key="1">
    <citation type="journal article" date="2018" name="Mol. Biol. Evol.">
        <title>Broad Genomic Sampling Reveals a Smut Pathogenic Ancestry of the Fungal Clade Ustilaginomycotina.</title>
        <authorList>
            <person name="Kijpornyongpan T."/>
            <person name="Mondo S.J."/>
            <person name="Barry K."/>
            <person name="Sandor L."/>
            <person name="Lee J."/>
            <person name="Lipzen A."/>
            <person name="Pangilinan J."/>
            <person name="LaButti K."/>
            <person name="Hainaut M."/>
            <person name="Henrissat B."/>
            <person name="Grigoriev I.V."/>
            <person name="Spatafora J.W."/>
            <person name="Aime M.C."/>
        </authorList>
    </citation>
    <scope>NUCLEOTIDE SEQUENCE [LARGE SCALE GENOMIC DNA]</scope>
    <source>
        <strain evidence="1 2">SA 807</strain>
    </source>
</reference>
<evidence type="ECO:0000313" key="2">
    <source>
        <dbReference type="Proteomes" id="UP000245626"/>
    </source>
</evidence>
<evidence type="ECO:0000313" key="1">
    <source>
        <dbReference type="EMBL" id="PWN54223.1"/>
    </source>
</evidence>
<dbReference type="EMBL" id="KZ819691">
    <property type="protein sequence ID" value="PWN54223.1"/>
    <property type="molecule type" value="Genomic_DNA"/>
</dbReference>
<name>A0ACD0P7Y7_9BASI</name>
<keyword evidence="2" id="KW-1185">Reference proteome</keyword>
<gene>
    <name evidence="1" type="ORF">IE53DRAFT_383189</name>
</gene>
<accession>A0ACD0P7Y7</accession>
<organism evidence="1 2">
    <name type="scientific">Violaceomyces palustris</name>
    <dbReference type="NCBI Taxonomy" id="1673888"/>
    <lineage>
        <taxon>Eukaryota</taxon>
        <taxon>Fungi</taxon>
        <taxon>Dikarya</taxon>
        <taxon>Basidiomycota</taxon>
        <taxon>Ustilaginomycotina</taxon>
        <taxon>Ustilaginomycetes</taxon>
        <taxon>Violaceomycetales</taxon>
        <taxon>Violaceomycetaceae</taxon>
        <taxon>Violaceomyces</taxon>
    </lineage>
</organism>
<sequence length="279" mass="29761">MPGHYDHAAAGHLPPNQRIHDGLPPGPHRLAGNQPAMPPLFLDTRLRGLDDLRARLLAFRNPIRPNLGAAAATVIGARTGPGGGQADETNVPKEYDAKWTHPNPARKGFTHNIIEPPVDLETYFDDKAKVTGPLPNTTPICAGCRHALVLGGSGHKRLWALPCGHLIDGRCVSKLSGKVVEPASSSTETHADEEAQVEAVSSTAHGDKARAKGKRKAVELPEGQPLRKSPRGNKGKGRALESSSGSTPKPKKFKCPVPGCGQQCFPEPGHKISCFELYI</sequence>
<proteinExistence type="predicted"/>
<protein>
    <submittedName>
        <fullName evidence="1">Uncharacterized protein</fullName>
    </submittedName>
</protein>
<dbReference type="Proteomes" id="UP000245626">
    <property type="component" value="Unassembled WGS sequence"/>
</dbReference>